<dbReference type="SUPFAM" id="SSF54001">
    <property type="entry name" value="Cysteine proteinases"/>
    <property type="match status" value="1"/>
</dbReference>
<organism evidence="5 6">
    <name type="scientific">Eruca vesicaria subsp. sativa</name>
    <name type="common">Garden rocket</name>
    <name type="synonym">Eruca sativa</name>
    <dbReference type="NCBI Taxonomy" id="29727"/>
    <lineage>
        <taxon>Eukaryota</taxon>
        <taxon>Viridiplantae</taxon>
        <taxon>Streptophyta</taxon>
        <taxon>Embryophyta</taxon>
        <taxon>Tracheophyta</taxon>
        <taxon>Spermatophyta</taxon>
        <taxon>Magnoliopsida</taxon>
        <taxon>eudicotyledons</taxon>
        <taxon>Gunneridae</taxon>
        <taxon>Pentapetalae</taxon>
        <taxon>rosids</taxon>
        <taxon>malvids</taxon>
        <taxon>Brassicales</taxon>
        <taxon>Brassicaceae</taxon>
        <taxon>Brassiceae</taxon>
        <taxon>Eruca</taxon>
    </lineage>
</organism>
<dbReference type="Gene3D" id="3.40.395.10">
    <property type="entry name" value="Adenoviral Proteinase, Chain A"/>
    <property type="match status" value="1"/>
</dbReference>
<feature type="domain" description="Ubiquitin-like protease family profile" evidence="4">
    <location>
        <begin position="22"/>
        <end position="67"/>
    </location>
</feature>
<evidence type="ECO:0000313" key="6">
    <source>
        <dbReference type="Proteomes" id="UP001642260"/>
    </source>
</evidence>
<comment type="similarity">
    <text evidence="1">Belongs to the peptidase C48 family.</text>
</comment>
<dbReference type="EMBL" id="CAKOAT010159711">
    <property type="protein sequence ID" value="CAH8348326.1"/>
    <property type="molecule type" value="Genomic_DNA"/>
</dbReference>
<evidence type="ECO:0000256" key="2">
    <source>
        <dbReference type="ARBA" id="ARBA00022670"/>
    </source>
</evidence>
<evidence type="ECO:0000256" key="1">
    <source>
        <dbReference type="ARBA" id="ARBA00005234"/>
    </source>
</evidence>
<proteinExistence type="inferred from homology"/>
<comment type="caution">
    <text evidence="5">The sequence shown here is derived from an EMBL/GenBank/DDBJ whole genome shotgun (WGS) entry which is preliminary data.</text>
</comment>
<reference evidence="5 6" key="1">
    <citation type="submission" date="2022-03" db="EMBL/GenBank/DDBJ databases">
        <authorList>
            <person name="Macdonald S."/>
            <person name="Ahmed S."/>
            <person name="Newling K."/>
        </authorList>
    </citation>
    <scope>NUCLEOTIDE SEQUENCE [LARGE SCALE GENOMIC DNA]</scope>
</reference>
<dbReference type="GO" id="GO:0008233">
    <property type="term" value="F:peptidase activity"/>
    <property type="evidence" value="ECO:0007669"/>
    <property type="project" value="UniProtKB-KW"/>
</dbReference>
<dbReference type="Proteomes" id="UP001642260">
    <property type="component" value="Unassembled WGS sequence"/>
</dbReference>
<evidence type="ECO:0000259" key="4">
    <source>
        <dbReference type="Pfam" id="PF02902"/>
    </source>
</evidence>
<dbReference type="InterPro" id="IPR003653">
    <property type="entry name" value="Peptidase_C48_C"/>
</dbReference>
<name>A0ABC8JZD8_ERUVS</name>
<sequence length="81" mass="9069">VWDWMHGTSFMSSTSHGAQILSISFDCGVYTIKYIKCLAIGCTFEGLSDEMIQDLQQKLAAEIYDAIGEFQITHLFPNSSK</sequence>
<dbReference type="Pfam" id="PF02902">
    <property type="entry name" value="Peptidase_C48"/>
    <property type="match status" value="1"/>
</dbReference>
<protein>
    <recommendedName>
        <fullName evidence="4">Ubiquitin-like protease family profile domain-containing protein</fullName>
    </recommendedName>
</protein>
<keyword evidence="6" id="KW-1185">Reference proteome</keyword>
<dbReference type="GO" id="GO:0006508">
    <property type="term" value="P:proteolysis"/>
    <property type="evidence" value="ECO:0007669"/>
    <property type="project" value="UniProtKB-KW"/>
</dbReference>
<dbReference type="AlphaFoldDB" id="A0ABC8JZD8"/>
<dbReference type="InterPro" id="IPR038765">
    <property type="entry name" value="Papain-like_cys_pep_sf"/>
</dbReference>
<keyword evidence="2" id="KW-0645">Protease</keyword>
<evidence type="ECO:0000313" key="5">
    <source>
        <dbReference type="EMBL" id="CAH8348326.1"/>
    </source>
</evidence>
<gene>
    <name evidence="5" type="ORF">ERUC_LOCUS17347</name>
</gene>
<evidence type="ECO:0000256" key="3">
    <source>
        <dbReference type="ARBA" id="ARBA00022801"/>
    </source>
</evidence>
<keyword evidence="3" id="KW-0378">Hydrolase</keyword>
<accession>A0ABC8JZD8</accession>
<feature type="non-terminal residue" evidence="5">
    <location>
        <position position="1"/>
    </location>
</feature>